<dbReference type="AlphaFoldDB" id="A0A518DBV8"/>
<reference evidence="2 3" key="1">
    <citation type="submission" date="2019-02" db="EMBL/GenBank/DDBJ databases">
        <title>Deep-cultivation of Planctomycetes and their phenomic and genomic characterization uncovers novel biology.</title>
        <authorList>
            <person name="Wiegand S."/>
            <person name="Jogler M."/>
            <person name="Boedeker C."/>
            <person name="Pinto D."/>
            <person name="Vollmers J."/>
            <person name="Rivas-Marin E."/>
            <person name="Kohn T."/>
            <person name="Peeters S.H."/>
            <person name="Heuer A."/>
            <person name="Rast P."/>
            <person name="Oberbeckmann S."/>
            <person name="Bunk B."/>
            <person name="Jeske O."/>
            <person name="Meyerdierks A."/>
            <person name="Storesund J.E."/>
            <person name="Kallscheuer N."/>
            <person name="Luecker S."/>
            <person name="Lage O.M."/>
            <person name="Pohl T."/>
            <person name="Merkel B.J."/>
            <person name="Hornburger P."/>
            <person name="Mueller R.-W."/>
            <person name="Bruemmer F."/>
            <person name="Labrenz M."/>
            <person name="Spormann A.M."/>
            <person name="Op den Camp H."/>
            <person name="Overmann J."/>
            <person name="Amann R."/>
            <person name="Jetten M.S.M."/>
            <person name="Mascher T."/>
            <person name="Medema M.H."/>
            <person name="Devos D.P."/>
            <person name="Kaster A.-K."/>
            <person name="Ovreas L."/>
            <person name="Rohde M."/>
            <person name="Galperin M.Y."/>
            <person name="Jogler C."/>
        </authorList>
    </citation>
    <scope>NUCLEOTIDE SEQUENCE [LARGE SCALE GENOMIC DNA]</scope>
    <source>
        <strain evidence="2 3">Pla175</strain>
    </source>
</reference>
<dbReference type="KEGG" id="pnd:Pla175_23490"/>
<feature type="compositionally biased region" description="Polar residues" evidence="1">
    <location>
        <begin position="30"/>
        <end position="39"/>
    </location>
</feature>
<organism evidence="2 3">
    <name type="scientific">Pirellulimonas nuda</name>
    <dbReference type="NCBI Taxonomy" id="2528009"/>
    <lineage>
        <taxon>Bacteria</taxon>
        <taxon>Pseudomonadati</taxon>
        <taxon>Planctomycetota</taxon>
        <taxon>Planctomycetia</taxon>
        <taxon>Pirellulales</taxon>
        <taxon>Lacipirellulaceae</taxon>
        <taxon>Pirellulimonas</taxon>
    </lineage>
</organism>
<keyword evidence="3" id="KW-1185">Reference proteome</keyword>
<accession>A0A518DBV8</accession>
<protein>
    <submittedName>
        <fullName evidence="2">Uncharacterized protein</fullName>
    </submittedName>
</protein>
<proteinExistence type="predicted"/>
<gene>
    <name evidence="2" type="ORF">Pla175_23490</name>
</gene>
<evidence type="ECO:0000313" key="3">
    <source>
        <dbReference type="Proteomes" id="UP000317429"/>
    </source>
</evidence>
<dbReference type="Proteomes" id="UP000317429">
    <property type="component" value="Chromosome"/>
</dbReference>
<evidence type="ECO:0000313" key="2">
    <source>
        <dbReference type="EMBL" id="QDU88965.1"/>
    </source>
</evidence>
<sequence length="61" mass="6763">MPDLLRGGPNGAQACCMLPKVSRTDRASVRQRSGGNSIGSDRETIAKTNHLSTFYRRKGWR</sequence>
<name>A0A518DBV8_9BACT</name>
<evidence type="ECO:0000256" key="1">
    <source>
        <dbReference type="SAM" id="MobiDB-lite"/>
    </source>
</evidence>
<dbReference type="EMBL" id="CP036291">
    <property type="protein sequence ID" value="QDU88965.1"/>
    <property type="molecule type" value="Genomic_DNA"/>
</dbReference>
<dbReference type="RefSeq" id="WP_145284575.1">
    <property type="nucleotide sequence ID" value="NZ_CP036291.1"/>
</dbReference>
<feature type="region of interest" description="Disordered" evidence="1">
    <location>
        <begin position="23"/>
        <end position="44"/>
    </location>
</feature>